<organism evidence="2 3">
    <name type="scientific">Thalassiosira oceanica</name>
    <name type="common">Marine diatom</name>
    <dbReference type="NCBI Taxonomy" id="159749"/>
    <lineage>
        <taxon>Eukaryota</taxon>
        <taxon>Sar</taxon>
        <taxon>Stramenopiles</taxon>
        <taxon>Ochrophyta</taxon>
        <taxon>Bacillariophyta</taxon>
        <taxon>Coscinodiscophyceae</taxon>
        <taxon>Thalassiosirophycidae</taxon>
        <taxon>Thalassiosirales</taxon>
        <taxon>Thalassiosiraceae</taxon>
        <taxon>Thalassiosira</taxon>
    </lineage>
</organism>
<feature type="compositionally biased region" description="Basic and acidic residues" evidence="1">
    <location>
        <begin position="78"/>
        <end position="88"/>
    </location>
</feature>
<accession>K0SBG8</accession>
<dbReference type="eggNOG" id="ENOG502S2H7">
    <property type="taxonomic scope" value="Eukaryota"/>
</dbReference>
<gene>
    <name evidence="2" type="ORF">THAOC_15849</name>
</gene>
<dbReference type="EMBL" id="AGNL01018216">
    <property type="protein sequence ID" value="EJK63488.1"/>
    <property type="molecule type" value="Genomic_DNA"/>
</dbReference>
<comment type="caution">
    <text evidence="2">The sequence shown here is derived from an EMBL/GenBank/DDBJ whole genome shotgun (WGS) entry which is preliminary data.</text>
</comment>
<dbReference type="AlphaFoldDB" id="K0SBG8"/>
<proteinExistence type="predicted"/>
<feature type="region of interest" description="Disordered" evidence="1">
    <location>
        <begin position="64"/>
        <end position="88"/>
    </location>
</feature>
<feature type="compositionally biased region" description="Acidic residues" evidence="1">
    <location>
        <begin position="68"/>
        <end position="77"/>
    </location>
</feature>
<name>K0SBG8_THAOC</name>
<protein>
    <submittedName>
        <fullName evidence="2">Uncharacterized protein</fullName>
    </submittedName>
</protein>
<evidence type="ECO:0000313" key="2">
    <source>
        <dbReference type="EMBL" id="EJK63488.1"/>
    </source>
</evidence>
<keyword evidence="3" id="KW-1185">Reference proteome</keyword>
<dbReference type="Proteomes" id="UP000266841">
    <property type="component" value="Unassembled WGS sequence"/>
</dbReference>
<reference evidence="2 3" key="1">
    <citation type="journal article" date="2012" name="Genome Biol.">
        <title>Genome and low-iron response of an oceanic diatom adapted to chronic iron limitation.</title>
        <authorList>
            <person name="Lommer M."/>
            <person name="Specht M."/>
            <person name="Roy A.S."/>
            <person name="Kraemer L."/>
            <person name="Andreson R."/>
            <person name="Gutowska M.A."/>
            <person name="Wolf J."/>
            <person name="Bergner S.V."/>
            <person name="Schilhabel M.B."/>
            <person name="Klostermeier U.C."/>
            <person name="Beiko R.G."/>
            <person name="Rosenstiel P."/>
            <person name="Hippler M."/>
            <person name="Laroche J."/>
        </authorList>
    </citation>
    <scope>NUCLEOTIDE SEQUENCE [LARGE SCALE GENOMIC DNA]</scope>
    <source>
        <strain evidence="2 3">CCMP1005</strain>
    </source>
</reference>
<evidence type="ECO:0000313" key="3">
    <source>
        <dbReference type="Proteomes" id="UP000266841"/>
    </source>
</evidence>
<sequence length="416" mass="48506">MDDGVYHGVDPLSAPDIAEGRGRIPPPAICSPASSLVAGNLFAFNAGHQSTLAGVRIMSGPADAQVTETEENEAPEELTERNKEQRRQREAARLIKEEMNRKIEEDMLRQQREERRHRVMSERRERDEEFNVAWALKKSEVEHKCRQDNAAWRSTAEFRDRRQKELVLLSRQFSPRQASTKEREDALASPSIIAYALLDSKLAQKGITPDELFDRLSCRTSSSQAIGATSFQAALLSLGLRTKSFDSIFDGLAEYNPVSPIERSVRVEDLHEMRLLANSHIGKEGCRWKMYVDMIHRQQLLHDVWDGTIVNQKEVKRKHFRKAAEDQLLDCRMHEARQRFYEEKRAAHLRMLRKYAAISIQSMFWQWSARRDMEKNRWKIERRKLVETRKLQLRAAVLIQHRFKKLRARINTKRSH</sequence>
<evidence type="ECO:0000256" key="1">
    <source>
        <dbReference type="SAM" id="MobiDB-lite"/>
    </source>
</evidence>